<name>A0A1W1C839_9ZZZZ</name>
<accession>A0A1W1C839</accession>
<dbReference type="GO" id="GO:0019867">
    <property type="term" value="C:outer membrane"/>
    <property type="evidence" value="ECO:0007669"/>
    <property type="project" value="InterPro"/>
</dbReference>
<dbReference type="EMBL" id="FPHN01000134">
    <property type="protein sequence ID" value="SFV61894.1"/>
    <property type="molecule type" value="Genomic_DNA"/>
</dbReference>
<dbReference type="AlphaFoldDB" id="A0A1W1C839"/>
<proteinExistence type="predicted"/>
<dbReference type="PROSITE" id="PS51257">
    <property type="entry name" value="PROKAR_LIPOPROTEIN"/>
    <property type="match status" value="1"/>
</dbReference>
<keyword evidence="1" id="KW-0449">Lipoprotein</keyword>
<gene>
    <name evidence="1" type="ORF">MNB_SV-14-1010</name>
</gene>
<evidence type="ECO:0000313" key="1">
    <source>
        <dbReference type="EMBL" id="SFV61894.1"/>
    </source>
</evidence>
<reference evidence="1" key="1">
    <citation type="submission" date="2016-10" db="EMBL/GenBank/DDBJ databases">
        <authorList>
            <person name="de Groot N.N."/>
        </authorList>
    </citation>
    <scope>NUCLEOTIDE SEQUENCE</scope>
</reference>
<protein>
    <submittedName>
        <fullName evidence="1">Outer membrane lipoprotein</fullName>
    </submittedName>
</protein>
<organism evidence="1">
    <name type="scientific">hydrothermal vent metagenome</name>
    <dbReference type="NCBI Taxonomy" id="652676"/>
    <lineage>
        <taxon>unclassified sequences</taxon>
        <taxon>metagenomes</taxon>
        <taxon>ecological metagenomes</taxon>
    </lineage>
</organism>
<sequence>MQKILISSALILTLMTTTGCAPRGYAHSNLNQAMTVEPGVITSIKQVEINNDGVGNGLGVVLGSVAGGVVGNKVGGGTGKAIATAVGTVAGGVFGGMAGNQMDARYGVEVVVKLDNGKTVATVLPANGALSTLGKGQPVNVIYSSTGEISNVSPR</sequence>